<evidence type="ECO:0000313" key="2">
    <source>
        <dbReference type="Proteomes" id="UP000256964"/>
    </source>
</evidence>
<name>A0A371DCU5_9APHY</name>
<protein>
    <submittedName>
        <fullName evidence="1">Uncharacterized protein</fullName>
    </submittedName>
</protein>
<dbReference type="AlphaFoldDB" id="A0A371DCU5"/>
<evidence type="ECO:0000313" key="1">
    <source>
        <dbReference type="EMBL" id="RDX50292.1"/>
    </source>
</evidence>
<keyword evidence="2" id="KW-1185">Reference proteome</keyword>
<sequence>MIGDAQVQVQITAPWGCREPNASRKPRHSCMFVAAGVDHDPLNRSSWPSGLARVLKRRDGETMTCSSSRGAWIAQQTCLRCDSRLHTADAGFSVRSSPQQTRSCADPAPKSRVCCWRMAAARSCWTSRVSAPMMSYSGQVYLTFRPGHVFNRTWRRTRRRQQQLSRD</sequence>
<reference evidence="1 2" key="1">
    <citation type="journal article" date="2018" name="Biotechnol. Biofuels">
        <title>Integrative visual omics of the white-rot fungus Polyporus brumalis exposes the biotechnological potential of its oxidative enzymes for delignifying raw plant biomass.</title>
        <authorList>
            <person name="Miyauchi S."/>
            <person name="Rancon A."/>
            <person name="Drula E."/>
            <person name="Hage H."/>
            <person name="Chaduli D."/>
            <person name="Favel A."/>
            <person name="Grisel S."/>
            <person name="Henrissat B."/>
            <person name="Herpoel-Gimbert I."/>
            <person name="Ruiz-Duenas F.J."/>
            <person name="Chevret D."/>
            <person name="Hainaut M."/>
            <person name="Lin J."/>
            <person name="Wang M."/>
            <person name="Pangilinan J."/>
            <person name="Lipzen A."/>
            <person name="Lesage-Meessen L."/>
            <person name="Navarro D."/>
            <person name="Riley R."/>
            <person name="Grigoriev I.V."/>
            <person name="Zhou S."/>
            <person name="Raouche S."/>
            <person name="Rosso M.N."/>
        </authorList>
    </citation>
    <scope>NUCLEOTIDE SEQUENCE [LARGE SCALE GENOMIC DNA]</scope>
    <source>
        <strain evidence="1 2">BRFM 1820</strain>
    </source>
</reference>
<organism evidence="1 2">
    <name type="scientific">Lentinus brumalis</name>
    <dbReference type="NCBI Taxonomy" id="2498619"/>
    <lineage>
        <taxon>Eukaryota</taxon>
        <taxon>Fungi</taxon>
        <taxon>Dikarya</taxon>
        <taxon>Basidiomycota</taxon>
        <taxon>Agaricomycotina</taxon>
        <taxon>Agaricomycetes</taxon>
        <taxon>Polyporales</taxon>
        <taxon>Polyporaceae</taxon>
        <taxon>Lentinus</taxon>
    </lineage>
</organism>
<dbReference type="EMBL" id="KZ857400">
    <property type="protein sequence ID" value="RDX50292.1"/>
    <property type="molecule type" value="Genomic_DNA"/>
</dbReference>
<dbReference type="Proteomes" id="UP000256964">
    <property type="component" value="Unassembled WGS sequence"/>
</dbReference>
<proteinExistence type="predicted"/>
<gene>
    <name evidence="1" type="ORF">OH76DRAFT_468493</name>
</gene>
<accession>A0A371DCU5</accession>